<gene>
    <name evidence="1" type="ORF">DEBURN_LOCUS2120</name>
</gene>
<dbReference type="EMBL" id="CAJVPK010000110">
    <property type="protein sequence ID" value="CAG8450763.1"/>
    <property type="molecule type" value="Genomic_DNA"/>
</dbReference>
<reference evidence="1" key="1">
    <citation type="submission" date="2021-06" db="EMBL/GenBank/DDBJ databases">
        <authorList>
            <person name="Kallberg Y."/>
            <person name="Tangrot J."/>
            <person name="Rosling A."/>
        </authorList>
    </citation>
    <scope>NUCLEOTIDE SEQUENCE</scope>
    <source>
        <strain evidence="1">AZ414A</strain>
    </source>
</reference>
<dbReference type="Proteomes" id="UP000789706">
    <property type="component" value="Unassembled WGS sequence"/>
</dbReference>
<evidence type="ECO:0000313" key="1">
    <source>
        <dbReference type="EMBL" id="CAG8450763.1"/>
    </source>
</evidence>
<dbReference type="AlphaFoldDB" id="A0A9N8YSY6"/>
<protein>
    <submittedName>
        <fullName evidence="1">6737_t:CDS:1</fullName>
    </submittedName>
</protein>
<organism evidence="1 2">
    <name type="scientific">Diversispora eburnea</name>
    <dbReference type="NCBI Taxonomy" id="1213867"/>
    <lineage>
        <taxon>Eukaryota</taxon>
        <taxon>Fungi</taxon>
        <taxon>Fungi incertae sedis</taxon>
        <taxon>Mucoromycota</taxon>
        <taxon>Glomeromycotina</taxon>
        <taxon>Glomeromycetes</taxon>
        <taxon>Diversisporales</taxon>
        <taxon>Diversisporaceae</taxon>
        <taxon>Diversispora</taxon>
    </lineage>
</organism>
<evidence type="ECO:0000313" key="2">
    <source>
        <dbReference type="Proteomes" id="UP000789706"/>
    </source>
</evidence>
<comment type="caution">
    <text evidence="1">The sequence shown here is derived from an EMBL/GenBank/DDBJ whole genome shotgun (WGS) entry which is preliminary data.</text>
</comment>
<sequence>MFNYASYLEFYSNNQIDSWVYFWYSGTHDKYLNISLQKFKIQSIQSAIKMMLLRSCKNIKHLDIFESEIYSNSLPYPFTKKISSSGIDNTNNIENTNIENTNNIVNTNTNNTNNTNNINNIDIYKIYNINNISLSLNLSKLDFLFFSSKDIETTNKFVIKLSNQCRKILYMNLLISGKIFPPELHDSLTKLIDSQIKLEEFGLRFRYRNHLTRPHIINLESHANTLKKLQLIDIDFTGFSFNNLKVLRNLEVLSIHYCLGFFEEEKSYRSSENIFPKLQKLELIKNHKAIDQKFIYIKLDSLKTLIYINNHENEFIKRVVTIISHNCTNLITLCCLIVEIEITSEISKLQHLQQLQLGGETYFPEDLLILVENLPKSLIILNLLNIYSYDHLKFNNFIKKCNVHLEVLILPFEIKLNLLIELKNYIKKFKCLKDIKITRIYESGIDDKEMLDLFNEEGIKYTTRNLRSVLELKETFENFLN</sequence>
<name>A0A9N8YSY6_9GLOM</name>
<keyword evidence="2" id="KW-1185">Reference proteome</keyword>
<accession>A0A9N8YSY6</accession>
<proteinExistence type="predicted"/>
<dbReference type="OrthoDB" id="2371659at2759"/>
<dbReference type="SUPFAM" id="SSF52047">
    <property type="entry name" value="RNI-like"/>
    <property type="match status" value="1"/>
</dbReference>